<evidence type="ECO:0000313" key="3">
    <source>
        <dbReference type="Proteomes" id="UP000663853"/>
    </source>
</evidence>
<accession>A0A8H3DQN2</accession>
<comment type="caution">
    <text evidence="2">The sequence shown here is derived from an EMBL/GenBank/DDBJ whole genome shotgun (WGS) entry which is preliminary data.</text>
</comment>
<organism evidence="2 3">
    <name type="scientific">Rhizoctonia solani</name>
    <dbReference type="NCBI Taxonomy" id="456999"/>
    <lineage>
        <taxon>Eukaryota</taxon>
        <taxon>Fungi</taxon>
        <taxon>Dikarya</taxon>
        <taxon>Basidiomycota</taxon>
        <taxon>Agaricomycotina</taxon>
        <taxon>Agaricomycetes</taxon>
        <taxon>Cantharellales</taxon>
        <taxon>Ceratobasidiaceae</taxon>
        <taxon>Rhizoctonia</taxon>
    </lineage>
</organism>
<feature type="chain" id="PRO_5034816581" evidence="1">
    <location>
        <begin position="20"/>
        <end position="75"/>
    </location>
</feature>
<protein>
    <submittedName>
        <fullName evidence="2">Uncharacterized protein</fullName>
    </submittedName>
</protein>
<evidence type="ECO:0000256" key="1">
    <source>
        <dbReference type="SAM" id="SignalP"/>
    </source>
</evidence>
<dbReference type="Proteomes" id="UP000663853">
    <property type="component" value="Unassembled WGS sequence"/>
</dbReference>
<proteinExistence type="predicted"/>
<keyword evidence="1" id="KW-0732">Signal</keyword>
<feature type="signal peptide" evidence="1">
    <location>
        <begin position="1"/>
        <end position="19"/>
    </location>
</feature>
<reference evidence="2" key="1">
    <citation type="submission" date="2021-01" db="EMBL/GenBank/DDBJ databases">
        <authorList>
            <person name="Kaushik A."/>
        </authorList>
    </citation>
    <scope>NUCLEOTIDE SEQUENCE</scope>
    <source>
        <strain evidence="2">AG6-10EEA</strain>
    </source>
</reference>
<sequence length="75" mass="7400">MRVNLLASFLLALLPLVPAAATAVKKGDLGARADASGVRAPSDMELVLTTLAIAAPLVESAAPTCAAAVMATTAP</sequence>
<gene>
    <name evidence="2" type="ORF">RDB_LOCUS172351</name>
</gene>
<evidence type="ECO:0000313" key="2">
    <source>
        <dbReference type="EMBL" id="CAE6533262.1"/>
    </source>
</evidence>
<dbReference type="AlphaFoldDB" id="A0A8H3DQN2"/>
<dbReference type="EMBL" id="CAJMXA010004055">
    <property type="protein sequence ID" value="CAE6533262.1"/>
    <property type="molecule type" value="Genomic_DNA"/>
</dbReference>
<name>A0A8H3DQN2_9AGAM</name>